<organism evidence="3 4">
    <name type="scientific">Colletotrichum kahawae</name>
    <name type="common">Coffee berry disease fungus</name>
    <dbReference type="NCBI Taxonomy" id="34407"/>
    <lineage>
        <taxon>Eukaryota</taxon>
        <taxon>Fungi</taxon>
        <taxon>Dikarya</taxon>
        <taxon>Ascomycota</taxon>
        <taxon>Pezizomycotina</taxon>
        <taxon>Sordariomycetes</taxon>
        <taxon>Hypocreomycetidae</taxon>
        <taxon>Glomerellales</taxon>
        <taxon>Glomerellaceae</taxon>
        <taxon>Colletotrichum</taxon>
        <taxon>Colletotrichum gloeosporioides species complex</taxon>
    </lineage>
</organism>
<gene>
    <name evidence="3" type="ORF">CKAH01_10618</name>
</gene>
<feature type="region of interest" description="Disordered" evidence="1">
    <location>
        <begin position="870"/>
        <end position="899"/>
    </location>
</feature>
<accession>A0AAD9XWV8</accession>
<dbReference type="Proteomes" id="UP001281614">
    <property type="component" value="Unassembled WGS sequence"/>
</dbReference>
<evidence type="ECO:0000313" key="3">
    <source>
        <dbReference type="EMBL" id="KAK2728922.1"/>
    </source>
</evidence>
<feature type="domain" description="DUF6603" evidence="2">
    <location>
        <begin position="2036"/>
        <end position="2568"/>
    </location>
</feature>
<proteinExistence type="predicted"/>
<feature type="compositionally biased region" description="Polar residues" evidence="1">
    <location>
        <begin position="1059"/>
        <end position="1081"/>
    </location>
</feature>
<protein>
    <recommendedName>
        <fullName evidence="2">DUF6603 domain-containing protein</fullName>
    </recommendedName>
</protein>
<name>A0AAD9XWV8_COLKA</name>
<feature type="compositionally biased region" description="Polar residues" evidence="1">
    <location>
        <begin position="2024"/>
        <end position="2033"/>
    </location>
</feature>
<feature type="compositionally biased region" description="Low complexity" evidence="1">
    <location>
        <begin position="1988"/>
        <end position="2002"/>
    </location>
</feature>
<dbReference type="EMBL" id="VYYT01000865">
    <property type="protein sequence ID" value="KAK2728922.1"/>
    <property type="molecule type" value="Genomic_DNA"/>
</dbReference>
<keyword evidence="4" id="KW-1185">Reference proteome</keyword>
<dbReference type="Pfam" id="PF20248">
    <property type="entry name" value="DUF6603"/>
    <property type="match status" value="1"/>
</dbReference>
<dbReference type="PANTHER" id="PTHR30619">
    <property type="entry name" value="DNA INTERNALIZATION/COMPETENCE PROTEIN COMEC/REC2"/>
    <property type="match status" value="1"/>
</dbReference>
<evidence type="ECO:0000256" key="1">
    <source>
        <dbReference type="SAM" id="MobiDB-lite"/>
    </source>
</evidence>
<feature type="region of interest" description="Disordered" evidence="1">
    <location>
        <begin position="2785"/>
        <end position="2826"/>
    </location>
</feature>
<feature type="region of interest" description="Disordered" evidence="1">
    <location>
        <begin position="2712"/>
        <end position="2733"/>
    </location>
</feature>
<reference evidence="3" key="1">
    <citation type="submission" date="2023-02" db="EMBL/GenBank/DDBJ databases">
        <title>Colletotrichum kahawae CIFC_Que2 genome sequencing and assembly.</title>
        <authorList>
            <person name="Baroncelli R."/>
        </authorList>
    </citation>
    <scope>NUCLEOTIDE SEQUENCE</scope>
    <source>
        <strain evidence="3">CIFC_Que2</strain>
    </source>
</reference>
<feature type="region of interest" description="Disordered" evidence="1">
    <location>
        <begin position="949"/>
        <end position="1096"/>
    </location>
</feature>
<dbReference type="InterPro" id="IPR036866">
    <property type="entry name" value="RibonucZ/Hydroxyglut_hydro"/>
</dbReference>
<feature type="region of interest" description="Disordered" evidence="1">
    <location>
        <begin position="1978"/>
        <end position="2035"/>
    </location>
</feature>
<feature type="compositionally biased region" description="Polar residues" evidence="1">
    <location>
        <begin position="949"/>
        <end position="967"/>
    </location>
</feature>
<dbReference type="InterPro" id="IPR046538">
    <property type="entry name" value="DUF6603"/>
</dbReference>
<feature type="compositionally biased region" description="Polar residues" evidence="1">
    <location>
        <begin position="1035"/>
        <end position="1049"/>
    </location>
</feature>
<feature type="compositionally biased region" description="Polar residues" evidence="1">
    <location>
        <begin position="876"/>
        <end position="899"/>
    </location>
</feature>
<dbReference type="PANTHER" id="PTHR30619:SF1">
    <property type="entry name" value="RECOMBINATION PROTEIN 2"/>
    <property type="match status" value="1"/>
</dbReference>
<comment type="caution">
    <text evidence="3">The sequence shown here is derived from an EMBL/GenBank/DDBJ whole genome shotgun (WGS) entry which is preliminary data.</text>
</comment>
<dbReference type="InterPro" id="IPR052159">
    <property type="entry name" value="Competence_DNA_uptake"/>
</dbReference>
<evidence type="ECO:0000313" key="4">
    <source>
        <dbReference type="Proteomes" id="UP001281614"/>
    </source>
</evidence>
<feature type="compositionally biased region" description="Basic and acidic residues" evidence="1">
    <location>
        <begin position="2008"/>
        <end position="2020"/>
    </location>
</feature>
<feature type="compositionally biased region" description="Polar residues" evidence="1">
    <location>
        <begin position="986"/>
        <end position="1002"/>
    </location>
</feature>
<evidence type="ECO:0000259" key="2">
    <source>
        <dbReference type="Pfam" id="PF20248"/>
    </source>
</evidence>
<sequence length="2856" mass="311625">MEVSRFQGYEVHTLQVNVPIGDCSIHLLVTNTLRRKKKATDSMSSDLPKYRQPVPFIDKADSETNKRGTVIKAILVDGGQDDEANYHGFVAAKRILRVISDIESLYNFKHDENTVEGTPLRSPHHSKANQLVFDAWIVTHWDRDHWCGSLQMIHDDINAGWERWDAGQKLSSYFRYGQHNECLSTLYAATWDRPDWATSSAARRTPRNKPKGAPFIFAKDTVPFTSGVHSYQCARINIWGRGGNTINPLDYFEESPDTDGIEPRPLSGLLFRIVHGHEKLIGVDFFTGTNLLSNLQNGIGWKSNCWSNGIQNIATFITEAARRHGLSESLPLFLCIGACGSVFGYDAQDARLPKRCTVDNYQSIMSVIAWWKPNQHTTTLHDIRLSHFTAGDAHGVTEDHMLNFLKPLQGVGKPIPIEVLKAGHHGSRESTSAALLNACQPKKVIISAGRKHGHPSWQIVVLLVSYFRRQKKAARSDPDNLRWRERPLINTRFPYYMYVHAQTLLKVSQPTESLHPELFQEFNDVDNDTAITSNMLNVRSYWDEDWATKFSQEPFQSSEKTEKGLIKTWNEESPEDVAKYLYYHYPAVVAINKAFEMFKTRVGSKSNARLSNYATEFRPMLARLLRYFWDEMSSVGVFNHEFKKQSTELASKLHYIVLIATREPDYDGRVLHVGPHSGVPGCRVWSRPYVPEEKGNKPNMKTGPFDALRKYQAPENQQKWIDAVVDLGNREGKQYDLEKTRDSKEHLVGMWWKRTHASFKLKRAKAVQHDPEDEAFEGTFTQPSSENRIIPEDDKIEEILDLEVNSNSIGSNMEPEDDCVDSDEDLYDEEVVIHIDPIDINSRDTSMEIEDSYQLGDVRIDISDSGMEFENEGIESDNNSTGNDGPVQSNGTSSSMSINAVFSTGPSTALSQEKMRLFIALDSVGIHVAHILFTTNPIVNMVRRTDFTNSKGNEQRATTGVGSSSSQRRPGERAGGPPGRDVQMAPSGQTSQTLPQAAVSKSQPERKNKQSANSSPSTRGRVDNTPSYSPVLGTSEDSVSASSPATGSPSLLGPRLDNSDTLTTPRPPATGQSAATSSNLASIVGLPPQPTTTTPSSVKLSEAHTVYLFAADSASAALPLSSSTLTAIKNAESAGIAAKHPLRLAEPATPSQIFLGCTGPLLLQQQRSSGGVPVPNSEQLSRYSISVSEFDATRRYIASTWRLRDDSNGTLIHSMLRSMAVQIKESVPVTGASSVGDIPGYLQLTGIEIQIAKDANSRPLVFTSEKEAINAQFEAGIQTVTNHEITNPGVIPSLVTAASNSLFTDVSSIDRFPGSLVLALAPTSMSSNDKPPTNGGFNHLGDLLSLVGLSAEGWVKTLLIATEINLHGNNDRSATNKLSTPCRNAIWYSPIAVCYSTAVNWSVLKDWLSKNCEGISEALSRLDGTLEKVSQSSSLRADATNNPKPKDLSGIYWRRATASISGEGFVQAVHVELEASVGFLVPRHSQAGFNMKFSWQPGRYEFDCEFMGIGKQMDEATLATYKQRQNYMMGYERWEKLEPLIPSEPFMSLRYLNRDTPLTKKEIPYGVPTEISRITLDVSNTGLSFETSLQSLLGGPDNDEATGGASQSKDVLPALRLAYVDFNVVFGMDYSSKPVRVSGKLEGIIGLEPRNTRDPRYPLRRPAELRAVFQYGVERPGSWSFEASASRLRMTDLYSLFASGTSNEQTAVMGMLRTIILNNIALRYAYVGANTSNVSFGADLTISGLNLTASFLRASAAEWKFEAALAPARDPFDVGMKKVTLFQATSDLLGAEVAALLPDFIQRTELAFHTSSTGKDRLGIVCCRVNTSKTSKLVFGAAMAIGPVKVQFGQVSAVIKSDRTDDKASASGSATADPKTKAKTVVKRIIRVTLGPLPTMQSLPLVGALELPCDTVEFVWLSDDMATDELSALNGVLAENGGGSPIPTATSNVDEGLFKGYHFRLLGKGNVVVNYPFAHEPPKASTDAKGQAVAAGNPPATKAAATSGVPTEDGKSTTDVDSAKIKTPSKSTETASMTPIKKSKGSVSLTGVGGTFKNKVLRIHLDARVLVGPVGAGVKGLQVNFDLGRIKGLHDLLATGVSVDIQGFEMSVDRSPLLLAGALEHVKTDNSNRFSGGIAISLKAITINALGMYEQVYAAPPMPAYDSFFVYGMVEGTLFTVGWAEIRGIIAAFGYNSRLRLPPVDQLLSFPLVSGFKSEGGVSILDALKTLTGDGGPNAWISPSMGSLWFAAGLVMRACQTLDINAVATLSLGPSQKEIGLLSRATACLPRGTTSDKALMLIDLSILGKLDLQHGELAIDGQINPTSFIFSRDCRPSGGFAIRTWFDAEEKNPHAGDWVVTFGGYHPSFRRPVHYPAPARLRIGWSVSSNLSVSGEAYAAITPGAVMAGTRLQAVFSMGSLGAYFDAHADFLVNMAPLHYEAVVAVSAGVSYEIRVWKLRKKFSVEVGARLELEGPPLGGSVHFNVSVISFSVDFGPRGRRGSPAALSLAEFLDLVLKESSDQGAKAKNPHTLTAISGRLATGGEERAKANGKVGEGEQETWLVRADAFVFQLRSPVPLSDYTIAAPTSALNISGPSAMMQKEILSRPMQLRKGDKKASLSSQLTIAAYPVMPSSQQRQQPPVPLRLVSETWDYVPSNFWGEFSPNLDDYLRPDKMAPTVSHLVGLVLRPPLPKLPKDAITLNKTIEQTWKAELPGDEETATTATKAGARVSRYTETHRETRESLQWSRVRGAMVPFSTVSYAGGGGGVAPRITREEVLDQFLNLMFPTEENRKPGPDSSGAENVGINTSDSGVAENKNEVAGEETPQRRAYRRIGTVAPRVVMDQPQRYYRAPPTVFIS</sequence>
<feature type="compositionally biased region" description="Polar residues" evidence="1">
    <location>
        <begin position="1010"/>
        <end position="1028"/>
    </location>
</feature>
<dbReference type="Gene3D" id="3.60.15.10">
    <property type="entry name" value="Ribonuclease Z/Hydroxyacylglutathione hydrolase-like"/>
    <property type="match status" value="1"/>
</dbReference>